<dbReference type="Pfam" id="PF02653">
    <property type="entry name" value="BPD_transp_2"/>
    <property type="match status" value="1"/>
</dbReference>
<keyword evidence="4 6" id="KW-1133">Transmembrane helix</keyword>
<evidence type="ECO:0000313" key="8">
    <source>
        <dbReference type="Proteomes" id="UP000708338"/>
    </source>
</evidence>
<evidence type="ECO:0000313" key="7">
    <source>
        <dbReference type="EMBL" id="MBT9808890.1"/>
    </source>
</evidence>
<dbReference type="GO" id="GO:0005886">
    <property type="term" value="C:plasma membrane"/>
    <property type="evidence" value="ECO:0007669"/>
    <property type="project" value="UniProtKB-SubCell"/>
</dbReference>
<feature type="transmembrane region" description="Helical" evidence="6">
    <location>
        <begin position="71"/>
        <end position="91"/>
    </location>
</feature>
<feature type="transmembrane region" description="Helical" evidence="6">
    <location>
        <begin position="131"/>
        <end position="150"/>
    </location>
</feature>
<evidence type="ECO:0000256" key="5">
    <source>
        <dbReference type="ARBA" id="ARBA00023136"/>
    </source>
</evidence>
<dbReference type="AlphaFoldDB" id="A0AA41FC47"/>
<evidence type="ECO:0000256" key="1">
    <source>
        <dbReference type="ARBA" id="ARBA00004651"/>
    </source>
</evidence>
<protein>
    <submittedName>
        <fullName evidence="7">Ribose ABC transporter permease</fullName>
    </submittedName>
</protein>
<dbReference type="PANTHER" id="PTHR32196">
    <property type="entry name" value="ABC TRANSPORTER PERMEASE PROTEIN YPHD-RELATED-RELATED"/>
    <property type="match status" value="1"/>
</dbReference>
<feature type="transmembrane region" description="Helical" evidence="6">
    <location>
        <begin position="46"/>
        <end position="65"/>
    </location>
</feature>
<dbReference type="InterPro" id="IPR001851">
    <property type="entry name" value="ABC_transp_permease"/>
</dbReference>
<accession>A0AA41FC47</accession>
<dbReference type="EMBL" id="WQPS01000004">
    <property type="protein sequence ID" value="MBT9808890.1"/>
    <property type="molecule type" value="Genomic_DNA"/>
</dbReference>
<feature type="transmembrane region" description="Helical" evidence="6">
    <location>
        <begin position="256"/>
        <end position="289"/>
    </location>
</feature>
<evidence type="ECO:0000256" key="6">
    <source>
        <dbReference type="SAM" id="Phobius"/>
    </source>
</evidence>
<sequence>MDNLQAKERVLGFYNKYGIVVILIGLLAVCSVISPVFVSRANIINLLSQIAVVTILTCGITLLIIAGQTDLSGGAIVALTGCICVGTFKALSEGGMGDWEAGILAVAAAIGVGMLTNLLSGLVVAKFKAPAFIVTLAMMQAGRGVCYIYTKGTPIYKIGNIVKLGQGRVRGIVPYSVVIMLVCIIATGFILKKMRLGRYIYAIGGNSEAAVASGISMEWTIIKTYLIHGVFVGIAGALFMTRINSGQPAEAVGLEFDAITAAIIGGASLSGGVGGIYGSIIGSIIIGVITNILTLKSVQSYYQMIITGAIIVFAVILDIVTKGKKE</sequence>
<organism evidence="7 8">
    <name type="scientific">Enterocloster citroniae</name>
    <dbReference type="NCBI Taxonomy" id="358743"/>
    <lineage>
        <taxon>Bacteria</taxon>
        <taxon>Bacillati</taxon>
        <taxon>Bacillota</taxon>
        <taxon>Clostridia</taxon>
        <taxon>Lachnospirales</taxon>
        <taxon>Lachnospiraceae</taxon>
        <taxon>Enterocloster</taxon>
    </lineage>
</organism>
<comment type="caution">
    <text evidence="7">The sequence shown here is derived from an EMBL/GenBank/DDBJ whole genome shotgun (WGS) entry which is preliminary data.</text>
</comment>
<evidence type="ECO:0000256" key="3">
    <source>
        <dbReference type="ARBA" id="ARBA00022692"/>
    </source>
</evidence>
<feature type="transmembrane region" description="Helical" evidence="6">
    <location>
        <begin position="301"/>
        <end position="320"/>
    </location>
</feature>
<feature type="transmembrane region" description="Helical" evidence="6">
    <location>
        <begin position="103"/>
        <end position="125"/>
    </location>
</feature>
<gene>
    <name evidence="7" type="primary">rbsC</name>
    <name evidence="7" type="ORF">GPL26_04445</name>
</gene>
<evidence type="ECO:0000256" key="4">
    <source>
        <dbReference type="ARBA" id="ARBA00022989"/>
    </source>
</evidence>
<keyword evidence="2" id="KW-1003">Cell membrane</keyword>
<dbReference type="GO" id="GO:0022857">
    <property type="term" value="F:transmembrane transporter activity"/>
    <property type="evidence" value="ECO:0007669"/>
    <property type="project" value="InterPro"/>
</dbReference>
<feature type="transmembrane region" description="Helical" evidence="6">
    <location>
        <begin position="17"/>
        <end position="39"/>
    </location>
</feature>
<evidence type="ECO:0000256" key="2">
    <source>
        <dbReference type="ARBA" id="ARBA00022475"/>
    </source>
</evidence>
<reference evidence="7" key="1">
    <citation type="journal article" date="2021" name="Gut Microbes">
        <title>A synthetic consortium of 100 gut commensals modulates the composition and function in a colon model of the microbiome of elderly subjects.</title>
        <authorList>
            <person name="Perez M."/>
            <person name="Ntemiri A."/>
            <person name="Tan H."/>
            <person name="Harris H.M.B."/>
            <person name="Roager H.M."/>
            <person name="Ribiere C."/>
            <person name="O'Toole P.W."/>
        </authorList>
    </citation>
    <scope>NUCLEOTIDE SEQUENCE</scope>
    <source>
        <strain evidence="7">MCC335</strain>
    </source>
</reference>
<keyword evidence="3 6" id="KW-0812">Transmembrane</keyword>
<feature type="transmembrane region" description="Helical" evidence="6">
    <location>
        <begin position="225"/>
        <end position="244"/>
    </location>
</feature>
<feature type="transmembrane region" description="Helical" evidence="6">
    <location>
        <begin position="171"/>
        <end position="191"/>
    </location>
</feature>
<comment type="subcellular location">
    <subcellularLocation>
        <location evidence="1">Cell membrane</location>
        <topology evidence="1">Multi-pass membrane protein</topology>
    </subcellularLocation>
</comment>
<dbReference type="Proteomes" id="UP000708338">
    <property type="component" value="Unassembled WGS sequence"/>
</dbReference>
<dbReference type="CDD" id="cd06579">
    <property type="entry name" value="TM_PBP1_transp_AraH_like"/>
    <property type="match status" value="1"/>
</dbReference>
<name>A0AA41FC47_9FIRM</name>
<dbReference type="RefSeq" id="WP_117450611.1">
    <property type="nucleotide sequence ID" value="NZ_CABJDD010000002.1"/>
</dbReference>
<keyword evidence="5 6" id="KW-0472">Membrane</keyword>
<proteinExistence type="predicted"/>